<protein>
    <recommendedName>
        <fullName evidence="2">Methyltransferase small domain-containing protein</fullName>
    </recommendedName>
</protein>
<organism evidence="3 4">
    <name type="scientific">Daphnia magna</name>
    <dbReference type="NCBI Taxonomy" id="35525"/>
    <lineage>
        <taxon>Eukaryota</taxon>
        <taxon>Metazoa</taxon>
        <taxon>Ecdysozoa</taxon>
        <taxon>Arthropoda</taxon>
        <taxon>Crustacea</taxon>
        <taxon>Branchiopoda</taxon>
        <taxon>Diplostraca</taxon>
        <taxon>Cladocera</taxon>
        <taxon>Anomopoda</taxon>
        <taxon>Daphniidae</taxon>
        <taxon>Daphnia</taxon>
    </lineage>
</organism>
<dbReference type="PANTHER" id="PTHR47739:SF1">
    <property type="entry name" value="TRNA1(VAL) (ADENINE(37)-N6)-METHYLTRANSFERASE"/>
    <property type="match status" value="1"/>
</dbReference>
<dbReference type="InterPro" id="IPR050210">
    <property type="entry name" value="tRNA_Adenine-N(6)_MTase"/>
</dbReference>
<evidence type="ECO:0000256" key="1">
    <source>
        <dbReference type="SAM" id="MobiDB-lite"/>
    </source>
</evidence>
<reference evidence="3 4" key="1">
    <citation type="journal article" date="2023" name="Nucleic Acids Res.">
        <title>The hologenome of Daphnia magna reveals possible DNA methylation and microbiome-mediated evolution of the host genome.</title>
        <authorList>
            <person name="Chaturvedi A."/>
            <person name="Li X."/>
            <person name="Dhandapani V."/>
            <person name="Marshall H."/>
            <person name="Kissane S."/>
            <person name="Cuenca-Cambronero M."/>
            <person name="Asole G."/>
            <person name="Calvet F."/>
            <person name="Ruiz-Romero M."/>
            <person name="Marangio P."/>
            <person name="Guigo R."/>
            <person name="Rago D."/>
            <person name="Mirbahai L."/>
            <person name="Eastwood N."/>
            <person name="Colbourne J.K."/>
            <person name="Zhou J."/>
            <person name="Mallon E."/>
            <person name="Orsini L."/>
        </authorList>
    </citation>
    <scope>NUCLEOTIDE SEQUENCE [LARGE SCALE GENOMIC DNA]</scope>
    <source>
        <strain evidence="3">LRV0_1</strain>
    </source>
</reference>
<evidence type="ECO:0000313" key="4">
    <source>
        <dbReference type="Proteomes" id="UP001234178"/>
    </source>
</evidence>
<proteinExistence type="predicted"/>
<feature type="region of interest" description="Disordered" evidence="1">
    <location>
        <begin position="245"/>
        <end position="312"/>
    </location>
</feature>
<evidence type="ECO:0000313" key="3">
    <source>
        <dbReference type="EMBL" id="KAK4045056.1"/>
    </source>
</evidence>
<dbReference type="PANTHER" id="PTHR47739">
    <property type="entry name" value="TRNA1(VAL) (ADENINE(37)-N6)-METHYLTRANSFERASE"/>
    <property type="match status" value="1"/>
</dbReference>
<feature type="domain" description="Methyltransferase small" evidence="2">
    <location>
        <begin position="55"/>
        <end position="118"/>
    </location>
</feature>
<feature type="compositionally biased region" description="Basic and acidic residues" evidence="1">
    <location>
        <begin position="245"/>
        <end position="268"/>
    </location>
</feature>
<keyword evidence="4" id="KW-1185">Reference proteome</keyword>
<gene>
    <name evidence="3" type="ORF">OUZ56_032464</name>
</gene>
<evidence type="ECO:0000259" key="2">
    <source>
        <dbReference type="Pfam" id="PF05175"/>
    </source>
</evidence>
<dbReference type="InterPro" id="IPR007848">
    <property type="entry name" value="Small_mtfrase_dom"/>
</dbReference>
<dbReference type="Proteomes" id="UP001234178">
    <property type="component" value="Unassembled WGS sequence"/>
</dbReference>
<feature type="compositionally biased region" description="Basic and acidic residues" evidence="1">
    <location>
        <begin position="295"/>
        <end position="312"/>
    </location>
</feature>
<dbReference type="EMBL" id="JAOYFB010000041">
    <property type="protein sequence ID" value="KAK4045056.1"/>
    <property type="molecule type" value="Genomic_DNA"/>
</dbReference>
<dbReference type="SUPFAM" id="SSF53335">
    <property type="entry name" value="S-adenosyl-L-methionine-dependent methyltransferases"/>
    <property type="match status" value="1"/>
</dbReference>
<dbReference type="Pfam" id="PF05175">
    <property type="entry name" value="MTS"/>
    <property type="match status" value="1"/>
</dbReference>
<accession>A0ABR0B901</accession>
<comment type="caution">
    <text evidence="3">The sequence shown here is derived from an EMBL/GenBank/DDBJ whole genome shotgun (WGS) entry which is preliminary data.</text>
</comment>
<name>A0ABR0B901_9CRUS</name>
<dbReference type="InterPro" id="IPR029063">
    <property type="entry name" value="SAM-dependent_MTases_sf"/>
</dbReference>
<sequence>MPPRVVAVDPVLGPLTCDALTKDFEVFQRAKGHRFSVDDVATAYVAFQALGGIPPKDALDLGCGLGSVLLHLAWKWPETRFVGVEAQELSFALVTKNLAHNQLPESRVRAFYGDLRDRAVYAEAVPAGGFALITGTPPYFPPDTAVDALDSQRAYARIEYRGGVEAYIEAAGHLLAEDGIFVLCGDARATPRVAKAAEEFRLCIHEETGIVAREGKPALFAVWTLRRNTLNAARPSARALVIRDAHGERAQEDRPSGLVAEENHREGGAEASEEPSGGQERRFGDSKTITNREALVPREEEKRRRLTGRHEE</sequence>
<dbReference type="Gene3D" id="3.40.50.150">
    <property type="entry name" value="Vaccinia Virus protein VP39"/>
    <property type="match status" value="1"/>
</dbReference>